<keyword evidence="8" id="KW-1185">Reference proteome</keyword>
<feature type="transmembrane region" description="Helical" evidence="6">
    <location>
        <begin position="484"/>
        <end position="506"/>
    </location>
</feature>
<comment type="caution">
    <text evidence="7">The sequence shown here is derived from an EMBL/GenBank/DDBJ whole genome shotgun (WGS) entry which is preliminary data.</text>
</comment>
<sequence length="549" mass="58746">MAVGCFSAGSVWSPRRCLPSASYKPPLLSEQQPAQAHHLPRLAQIAKKAEVSPRGSGFLAGYTMAFVLLVRGFKGGILAHSRQDRRLSVRRSQDEAEKAEGTAATGASVPTRMQLLKFAAPLAAVSVTGPILSTIDTSFVGRCAGTVELAALGPACTVTDLIYLICSTVSTAAINLYAKSAQDEHKLRRFNATCLSVAFFVGVIAAVVSLTCGEQLLRALGAMPVMMGVARKYVVVRALGLPLASMACAMYGLCVGRGDTQTPLAVQVYLSALLNVCFDWLLCAILPWGAAGAAWATVAAQATSFCAYFLLMRRKGQLPLPSAEEFLPDFAEMKPVFAIFLPVSFIVVCVLSMYACMSGFVNNTQPLPMIAAYKIWITVFAFFALCADPMAAATSTKLPPFILEGSSQKSRLFVRRAITCAAGVGAMGGLLGAAVLNFAPGVFTQDATVMEGARNGLFHFVAILCFMHPTRVCQNSLVVHGDLVFYVIAQTCLSLLFFAGLTLLAGRCVAGSISAYRSMLTATLIFYMASLKTYGFRVRYLNRRVRIKD</sequence>
<proteinExistence type="inferred from homology"/>
<dbReference type="Proteomes" id="UP000604046">
    <property type="component" value="Unassembled WGS sequence"/>
</dbReference>
<feature type="transmembrane region" description="Helical" evidence="6">
    <location>
        <begin position="268"/>
        <end position="288"/>
    </location>
</feature>
<dbReference type="EMBL" id="CAJNDS010002368">
    <property type="protein sequence ID" value="CAE7452088.1"/>
    <property type="molecule type" value="Genomic_DNA"/>
</dbReference>
<evidence type="ECO:0000256" key="6">
    <source>
        <dbReference type="SAM" id="Phobius"/>
    </source>
</evidence>
<dbReference type="GO" id="GO:0042910">
    <property type="term" value="F:xenobiotic transmembrane transporter activity"/>
    <property type="evidence" value="ECO:0007669"/>
    <property type="project" value="InterPro"/>
</dbReference>
<protein>
    <submittedName>
        <fullName evidence="7">DTX46 protein</fullName>
    </submittedName>
</protein>
<evidence type="ECO:0000256" key="5">
    <source>
        <dbReference type="ARBA" id="ARBA00023136"/>
    </source>
</evidence>
<feature type="transmembrane region" description="Helical" evidence="6">
    <location>
        <begin position="373"/>
        <end position="392"/>
    </location>
</feature>
<reference evidence="7" key="1">
    <citation type="submission" date="2021-02" db="EMBL/GenBank/DDBJ databases">
        <authorList>
            <person name="Dougan E. K."/>
            <person name="Rhodes N."/>
            <person name="Thang M."/>
            <person name="Chan C."/>
        </authorList>
    </citation>
    <scope>NUCLEOTIDE SEQUENCE</scope>
</reference>
<dbReference type="PANTHER" id="PTHR42893">
    <property type="entry name" value="PROTEIN DETOXIFICATION 44, CHLOROPLASTIC-RELATED"/>
    <property type="match status" value="1"/>
</dbReference>
<organism evidence="7 8">
    <name type="scientific">Symbiodinium natans</name>
    <dbReference type="NCBI Taxonomy" id="878477"/>
    <lineage>
        <taxon>Eukaryota</taxon>
        <taxon>Sar</taxon>
        <taxon>Alveolata</taxon>
        <taxon>Dinophyceae</taxon>
        <taxon>Suessiales</taxon>
        <taxon>Symbiodiniaceae</taxon>
        <taxon>Symbiodinium</taxon>
    </lineage>
</organism>
<keyword evidence="3 6" id="KW-0812">Transmembrane</keyword>
<evidence type="ECO:0000313" key="8">
    <source>
        <dbReference type="Proteomes" id="UP000604046"/>
    </source>
</evidence>
<evidence type="ECO:0000256" key="1">
    <source>
        <dbReference type="ARBA" id="ARBA00004141"/>
    </source>
</evidence>
<keyword evidence="5 6" id="KW-0472">Membrane</keyword>
<accession>A0A812RSC1</accession>
<dbReference type="Pfam" id="PF01554">
    <property type="entry name" value="MatE"/>
    <property type="match status" value="1"/>
</dbReference>
<dbReference type="OrthoDB" id="448315at2759"/>
<feature type="transmembrane region" description="Helical" evidence="6">
    <location>
        <begin position="234"/>
        <end position="256"/>
    </location>
</feature>
<feature type="transmembrane region" description="Helical" evidence="6">
    <location>
        <begin position="413"/>
        <end position="436"/>
    </location>
</feature>
<dbReference type="GO" id="GO:0015297">
    <property type="term" value="F:antiporter activity"/>
    <property type="evidence" value="ECO:0007669"/>
    <property type="project" value="InterPro"/>
</dbReference>
<dbReference type="InterPro" id="IPR002528">
    <property type="entry name" value="MATE_fam"/>
</dbReference>
<gene>
    <name evidence="7" type="primary">DTX46</name>
    <name evidence="7" type="ORF">SNAT2548_LOCUS24777</name>
</gene>
<feature type="transmembrane region" description="Helical" evidence="6">
    <location>
        <begin position="456"/>
        <end position="472"/>
    </location>
</feature>
<evidence type="ECO:0000256" key="4">
    <source>
        <dbReference type="ARBA" id="ARBA00022989"/>
    </source>
</evidence>
<evidence type="ECO:0000256" key="2">
    <source>
        <dbReference type="ARBA" id="ARBA00010199"/>
    </source>
</evidence>
<keyword evidence="4 6" id="KW-1133">Transmembrane helix</keyword>
<feature type="transmembrane region" description="Helical" evidence="6">
    <location>
        <begin position="336"/>
        <end position="361"/>
    </location>
</feature>
<comment type="similarity">
    <text evidence="2">Belongs to the multi antimicrobial extrusion (MATE) (TC 2.A.66.1) family.</text>
</comment>
<evidence type="ECO:0000313" key="7">
    <source>
        <dbReference type="EMBL" id="CAE7452088.1"/>
    </source>
</evidence>
<evidence type="ECO:0000256" key="3">
    <source>
        <dbReference type="ARBA" id="ARBA00022692"/>
    </source>
</evidence>
<dbReference type="PANTHER" id="PTHR42893:SF9">
    <property type="entry name" value="PROTEIN DETOXIFICATION 46, CHLOROPLASTIC"/>
    <property type="match status" value="1"/>
</dbReference>
<feature type="transmembrane region" description="Helical" evidence="6">
    <location>
        <begin position="161"/>
        <end position="178"/>
    </location>
</feature>
<comment type="subcellular location">
    <subcellularLocation>
        <location evidence="1">Membrane</location>
        <topology evidence="1">Multi-pass membrane protein</topology>
    </subcellularLocation>
</comment>
<dbReference type="InterPro" id="IPR044644">
    <property type="entry name" value="DinF-like"/>
</dbReference>
<feature type="transmembrane region" description="Helical" evidence="6">
    <location>
        <begin position="294"/>
        <end position="311"/>
    </location>
</feature>
<name>A0A812RSC1_9DINO</name>
<dbReference type="GO" id="GO:0016020">
    <property type="term" value="C:membrane"/>
    <property type="evidence" value="ECO:0007669"/>
    <property type="project" value="UniProtKB-SubCell"/>
</dbReference>
<feature type="transmembrane region" description="Helical" evidence="6">
    <location>
        <begin position="518"/>
        <end position="536"/>
    </location>
</feature>
<feature type="transmembrane region" description="Helical" evidence="6">
    <location>
        <begin position="190"/>
        <end position="210"/>
    </location>
</feature>
<dbReference type="AlphaFoldDB" id="A0A812RSC1"/>